<dbReference type="CDD" id="cd00519">
    <property type="entry name" value="Lipase_3"/>
    <property type="match status" value="1"/>
</dbReference>
<comment type="caution">
    <text evidence="3">The sequence shown here is derived from an EMBL/GenBank/DDBJ whole genome shotgun (WGS) entry which is preliminary data.</text>
</comment>
<evidence type="ECO:0000313" key="3">
    <source>
        <dbReference type="EMBL" id="EYC35001.1"/>
    </source>
</evidence>
<dbReference type="PANTHER" id="PTHR45908">
    <property type="entry name" value="PROTEIN CBG11750-RELATED"/>
    <property type="match status" value="1"/>
</dbReference>
<dbReference type="SUPFAM" id="SSF53474">
    <property type="entry name" value="alpha/beta-Hydrolases"/>
    <property type="match status" value="1"/>
</dbReference>
<dbReference type="Proteomes" id="UP000024635">
    <property type="component" value="Unassembled WGS sequence"/>
</dbReference>
<dbReference type="AlphaFoldDB" id="A0A016W5Y8"/>
<dbReference type="EMBL" id="JARK01000798">
    <property type="protein sequence ID" value="EYC35001.1"/>
    <property type="molecule type" value="Genomic_DNA"/>
</dbReference>
<dbReference type="Pfam" id="PF01764">
    <property type="entry name" value="Lipase_3"/>
    <property type="match status" value="1"/>
</dbReference>
<dbReference type="InterPro" id="IPR002921">
    <property type="entry name" value="Fungal_lipase-type"/>
</dbReference>
<proteinExistence type="predicted"/>
<gene>
    <name evidence="3" type="primary">Acey_s1199.g3748</name>
    <name evidence="3" type="ORF">Y032_1199g3748</name>
</gene>
<sequence>MHPCTRCPVLVCFIIILGDCLKARSYDEYTDDMARLKFFPLAAAAYCSTPQRCIMHKFGNASVTLETYFSGKCDPDPNDSCAGFTAVLHDEKAIVLSFRGTMRFMQLVEEANLSAFHEKTQWVAGGYVSTYFYNAFMSVWNGGLKRSFKALHAKYPHYDVWVTGHSLGASMASLAASYVIETQCINGSNVQLITYGQPRTGDRAFAAAHNKQLLFSYRVVHWRDIVPHIPMEDFEGYWHHESEVFYPYNMREGANFTICHADESWRCSDGLFYDLSVYDHLHYFNIDVSKYGESGCTGAAVAPPSTHFEFDLMLS</sequence>
<feature type="chain" id="PRO_5001494188" description="Fungal lipase-type domain-containing protein" evidence="1">
    <location>
        <begin position="26"/>
        <end position="315"/>
    </location>
</feature>
<dbReference type="OrthoDB" id="5866690at2759"/>
<dbReference type="GO" id="GO:0006629">
    <property type="term" value="P:lipid metabolic process"/>
    <property type="evidence" value="ECO:0007669"/>
    <property type="project" value="InterPro"/>
</dbReference>
<keyword evidence="1" id="KW-0732">Signal</keyword>
<dbReference type="Gene3D" id="3.40.50.1820">
    <property type="entry name" value="alpha/beta hydrolase"/>
    <property type="match status" value="1"/>
</dbReference>
<name>A0A016W5Y8_9BILA</name>
<protein>
    <recommendedName>
        <fullName evidence="2">Fungal lipase-type domain-containing protein</fullName>
    </recommendedName>
</protein>
<dbReference type="InterPro" id="IPR029058">
    <property type="entry name" value="AB_hydrolase_fold"/>
</dbReference>
<feature type="domain" description="Fungal lipase-type" evidence="2">
    <location>
        <begin position="95"/>
        <end position="233"/>
    </location>
</feature>
<reference evidence="4" key="1">
    <citation type="journal article" date="2015" name="Nat. Genet.">
        <title>The genome and transcriptome of the zoonotic hookworm Ancylostoma ceylanicum identify infection-specific gene families.</title>
        <authorList>
            <person name="Schwarz E.M."/>
            <person name="Hu Y."/>
            <person name="Antoshechkin I."/>
            <person name="Miller M.M."/>
            <person name="Sternberg P.W."/>
            <person name="Aroian R.V."/>
        </authorList>
    </citation>
    <scope>NUCLEOTIDE SEQUENCE</scope>
    <source>
        <strain evidence="4">HY135</strain>
    </source>
</reference>
<organism evidence="3 4">
    <name type="scientific">Ancylostoma ceylanicum</name>
    <dbReference type="NCBI Taxonomy" id="53326"/>
    <lineage>
        <taxon>Eukaryota</taxon>
        <taxon>Metazoa</taxon>
        <taxon>Ecdysozoa</taxon>
        <taxon>Nematoda</taxon>
        <taxon>Chromadorea</taxon>
        <taxon>Rhabditida</taxon>
        <taxon>Rhabditina</taxon>
        <taxon>Rhabditomorpha</taxon>
        <taxon>Strongyloidea</taxon>
        <taxon>Ancylostomatidae</taxon>
        <taxon>Ancylostomatinae</taxon>
        <taxon>Ancylostoma</taxon>
    </lineage>
</organism>
<accession>A0A016W5Y8</accession>
<evidence type="ECO:0000259" key="2">
    <source>
        <dbReference type="Pfam" id="PF01764"/>
    </source>
</evidence>
<evidence type="ECO:0000256" key="1">
    <source>
        <dbReference type="SAM" id="SignalP"/>
    </source>
</evidence>
<keyword evidence="4" id="KW-1185">Reference proteome</keyword>
<feature type="signal peptide" evidence="1">
    <location>
        <begin position="1"/>
        <end position="25"/>
    </location>
</feature>
<evidence type="ECO:0000313" key="4">
    <source>
        <dbReference type="Proteomes" id="UP000024635"/>
    </source>
</evidence>